<evidence type="ECO:0000313" key="2">
    <source>
        <dbReference type="Proteomes" id="UP001454036"/>
    </source>
</evidence>
<dbReference type="Proteomes" id="UP001454036">
    <property type="component" value="Unassembled WGS sequence"/>
</dbReference>
<evidence type="ECO:0000313" key="1">
    <source>
        <dbReference type="EMBL" id="GAA0141128.1"/>
    </source>
</evidence>
<protein>
    <submittedName>
        <fullName evidence="1">Uncharacterized protein</fullName>
    </submittedName>
</protein>
<gene>
    <name evidence="1" type="ORF">LIER_02343</name>
</gene>
<sequence>MPDVDPQIAIHHLYVDSKSLPIKQKKRNFSDEKNTVIREEIQALLKAKAIGQLKFPNWIANVVLVKKQNNK</sequence>
<dbReference type="InterPro" id="IPR043502">
    <property type="entry name" value="DNA/RNA_pol_sf"/>
</dbReference>
<comment type="caution">
    <text evidence="1">The sequence shown here is derived from an EMBL/GenBank/DDBJ whole genome shotgun (WGS) entry which is preliminary data.</text>
</comment>
<dbReference type="Gene3D" id="3.10.10.10">
    <property type="entry name" value="HIV Type 1 Reverse Transcriptase, subunit A, domain 1"/>
    <property type="match status" value="1"/>
</dbReference>
<name>A0AAV3NQ70_LITER</name>
<organism evidence="1 2">
    <name type="scientific">Lithospermum erythrorhizon</name>
    <name type="common">Purple gromwell</name>
    <name type="synonym">Lithospermum officinale var. erythrorhizon</name>
    <dbReference type="NCBI Taxonomy" id="34254"/>
    <lineage>
        <taxon>Eukaryota</taxon>
        <taxon>Viridiplantae</taxon>
        <taxon>Streptophyta</taxon>
        <taxon>Embryophyta</taxon>
        <taxon>Tracheophyta</taxon>
        <taxon>Spermatophyta</taxon>
        <taxon>Magnoliopsida</taxon>
        <taxon>eudicotyledons</taxon>
        <taxon>Gunneridae</taxon>
        <taxon>Pentapetalae</taxon>
        <taxon>asterids</taxon>
        <taxon>lamiids</taxon>
        <taxon>Boraginales</taxon>
        <taxon>Boraginaceae</taxon>
        <taxon>Boraginoideae</taxon>
        <taxon>Lithospermeae</taxon>
        <taxon>Lithospermum</taxon>
    </lineage>
</organism>
<proteinExistence type="predicted"/>
<reference evidence="1 2" key="1">
    <citation type="submission" date="2024-01" db="EMBL/GenBank/DDBJ databases">
        <title>The complete chloroplast genome sequence of Lithospermum erythrorhizon: insights into the phylogenetic relationship among Boraginaceae species and the maternal lineages of purple gromwells.</title>
        <authorList>
            <person name="Okada T."/>
            <person name="Watanabe K."/>
        </authorList>
    </citation>
    <scope>NUCLEOTIDE SEQUENCE [LARGE SCALE GENOMIC DNA]</scope>
</reference>
<dbReference type="EMBL" id="BAABME010000252">
    <property type="protein sequence ID" value="GAA0141128.1"/>
    <property type="molecule type" value="Genomic_DNA"/>
</dbReference>
<dbReference type="AlphaFoldDB" id="A0AAV3NQ70"/>
<dbReference type="SUPFAM" id="SSF56672">
    <property type="entry name" value="DNA/RNA polymerases"/>
    <property type="match status" value="1"/>
</dbReference>
<keyword evidence="2" id="KW-1185">Reference proteome</keyword>
<accession>A0AAV3NQ70</accession>